<dbReference type="InterPro" id="IPR037765">
    <property type="entry name" value="C2B_Tricalbin"/>
</dbReference>
<evidence type="ECO:0000256" key="9">
    <source>
        <dbReference type="ARBA" id="ARBA00023121"/>
    </source>
</evidence>
<dbReference type="GO" id="GO:0061817">
    <property type="term" value="P:endoplasmic reticulum-plasma membrane tethering"/>
    <property type="evidence" value="ECO:0007669"/>
    <property type="project" value="InterPro"/>
</dbReference>
<feature type="domain" description="C2" evidence="13">
    <location>
        <begin position="1073"/>
        <end position="1200"/>
    </location>
</feature>
<feature type="domain" description="C2" evidence="13">
    <location>
        <begin position="437"/>
        <end position="556"/>
    </location>
</feature>
<evidence type="ECO:0000256" key="12">
    <source>
        <dbReference type="SAM" id="Phobius"/>
    </source>
</evidence>
<feature type="domain" description="C2" evidence="13">
    <location>
        <begin position="717"/>
        <end position="835"/>
    </location>
</feature>
<dbReference type="Gene3D" id="2.60.40.150">
    <property type="entry name" value="C2 domain"/>
    <property type="match status" value="4"/>
</dbReference>
<dbReference type="InterPro" id="IPR000008">
    <property type="entry name" value="C2_dom"/>
</dbReference>
<proteinExistence type="predicted"/>
<keyword evidence="2" id="KW-0813">Transport</keyword>
<evidence type="ECO:0000256" key="10">
    <source>
        <dbReference type="ARBA" id="ARBA00023136"/>
    </source>
</evidence>
<feature type="region of interest" description="Disordered" evidence="11">
    <location>
        <begin position="872"/>
        <end position="944"/>
    </location>
</feature>
<dbReference type="InterPro" id="IPR037761">
    <property type="entry name" value="C2A_Tricalbin"/>
</dbReference>
<feature type="compositionally biased region" description="Basic and acidic residues" evidence="11">
    <location>
        <begin position="1493"/>
        <end position="1502"/>
    </location>
</feature>
<evidence type="ECO:0000313" key="15">
    <source>
        <dbReference type="EMBL" id="KAF1810740.1"/>
    </source>
</evidence>
<dbReference type="EMBL" id="ML975164">
    <property type="protein sequence ID" value="KAF1810740.1"/>
    <property type="molecule type" value="Genomic_DNA"/>
</dbReference>
<feature type="compositionally biased region" description="Polar residues" evidence="11">
    <location>
        <begin position="1286"/>
        <end position="1296"/>
    </location>
</feature>
<keyword evidence="7 12" id="KW-1133">Transmembrane helix</keyword>
<evidence type="ECO:0000256" key="2">
    <source>
        <dbReference type="ARBA" id="ARBA00022448"/>
    </source>
</evidence>
<dbReference type="GeneID" id="54417134"/>
<dbReference type="SMART" id="SM00239">
    <property type="entry name" value="C2"/>
    <property type="match status" value="4"/>
</dbReference>
<dbReference type="InterPro" id="IPR037756">
    <property type="entry name" value="C2D_Tricalbin"/>
</dbReference>
<dbReference type="CDD" id="cd04052">
    <property type="entry name" value="C2B_Tricalbin-like"/>
    <property type="match status" value="1"/>
</dbReference>
<dbReference type="CDD" id="cd21678">
    <property type="entry name" value="SMP_TCB"/>
    <property type="match status" value="1"/>
</dbReference>
<feature type="compositionally biased region" description="Low complexity" evidence="11">
    <location>
        <begin position="20"/>
        <end position="31"/>
    </location>
</feature>
<feature type="compositionally biased region" description="Basic and acidic residues" evidence="11">
    <location>
        <begin position="880"/>
        <end position="897"/>
    </location>
</feature>
<dbReference type="InterPro" id="IPR037762">
    <property type="entry name" value="C2C_Tricalbin"/>
</dbReference>
<keyword evidence="5" id="KW-0677">Repeat</keyword>
<keyword evidence="4 12" id="KW-0812">Transmembrane</keyword>
<dbReference type="GO" id="GO:0006869">
    <property type="term" value="P:lipid transport"/>
    <property type="evidence" value="ECO:0007669"/>
    <property type="project" value="UniProtKB-KW"/>
</dbReference>
<dbReference type="InterPro" id="IPR017147">
    <property type="entry name" value="Tricalbin"/>
</dbReference>
<keyword evidence="9" id="KW-0446">Lipid-binding</keyword>
<keyword evidence="10 12" id="KW-0472">Membrane</keyword>
<evidence type="ECO:0000313" key="16">
    <source>
        <dbReference type="Proteomes" id="UP000504638"/>
    </source>
</evidence>
<feature type="compositionally biased region" description="Basic and acidic residues" evidence="11">
    <location>
        <begin position="907"/>
        <end position="922"/>
    </location>
</feature>
<dbReference type="InterPro" id="IPR031468">
    <property type="entry name" value="SMP_LBD"/>
</dbReference>
<feature type="region of interest" description="Disordered" evidence="11">
    <location>
        <begin position="1472"/>
        <end position="1502"/>
    </location>
</feature>
<dbReference type="CDD" id="cd04044">
    <property type="entry name" value="C2A_Tricalbin-like"/>
    <property type="match status" value="1"/>
</dbReference>
<dbReference type="PIRSF" id="PIRSF037232">
    <property type="entry name" value="Tricalbin"/>
    <property type="match status" value="1"/>
</dbReference>
<evidence type="ECO:0000256" key="1">
    <source>
        <dbReference type="ARBA" id="ARBA00004586"/>
    </source>
</evidence>
<organism evidence="15">
    <name type="scientific">Eremomyces bilateralis CBS 781.70</name>
    <dbReference type="NCBI Taxonomy" id="1392243"/>
    <lineage>
        <taxon>Eukaryota</taxon>
        <taxon>Fungi</taxon>
        <taxon>Dikarya</taxon>
        <taxon>Ascomycota</taxon>
        <taxon>Pezizomycotina</taxon>
        <taxon>Dothideomycetes</taxon>
        <taxon>Dothideomycetes incertae sedis</taxon>
        <taxon>Eremomycetales</taxon>
        <taxon>Eremomycetaceae</taxon>
        <taxon>Eremomyces</taxon>
    </lineage>
</organism>
<dbReference type="PANTHER" id="PTHR46980">
    <property type="entry name" value="TRICALBIN-1-RELATED"/>
    <property type="match status" value="1"/>
</dbReference>
<gene>
    <name evidence="15 17" type="ORF">P152DRAFT_400317</name>
</gene>
<reference evidence="15 17" key="1">
    <citation type="submission" date="2020-01" db="EMBL/GenBank/DDBJ databases">
        <authorList>
            <consortium name="DOE Joint Genome Institute"/>
            <person name="Haridas S."/>
            <person name="Albert R."/>
            <person name="Binder M."/>
            <person name="Bloem J."/>
            <person name="Labutti K."/>
            <person name="Salamov A."/>
            <person name="Andreopoulos B."/>
            <person name="Baker S.E."/>
            <person name="Barry K."/>
            <person name="Bills G."/>
            <person name="Bluhm B.H."/>
            <person name="Cannon C."/>
            <person name="Castanera R."/>
            <person name="Culley D.E."/>
            <person name="Daum C."/>
            <person name="Ezra D."/>
            <person name="Gonzalez J.B."/>
            <person name="Henrissat B."/>
            <person name="Kuo A."/>
            <person name="Liang C."/>
            <person name="Lipzen A."/>
            <person name="Lutzoni F."/>
            <person name="Magnuson J."/>
            <person name="Mondo S."/>
            <person name="Nolan M."/>
            <person name="Ohm R."/>
            <person name="Pangilinan J."/>
            <person name="Park H.-J."/>
            <person name="Ramirez L."/>
            <person name="Alfaro M."/>
            <person name="Sun H."/>
            <person name="Tritt A."/>
            <person name="Yoshinaga Y."/>
            <person name="Zwiers L.-H."/>
            <person name="Turgeon B.G."/>
            <person name="Goodwin S.B."/>
            <person name="Spatafora J.W."/>
            <person name="Crous P.W."/>
            <person name="Grigoriev I.V."/>
        </authorList>
    </citation>
    <scope>NUCLEOTIDE SEQUENCE</scope>
    <source>
        <strain evidence="15 17">CBS 781.70</strain>
    </source>
</reference>
<evidence type="ECO:0000256" key="11">
    <source>
        <dbReference type="SAM" id="MobiDB-lite"/>
    </source>
</evidence>
<dbReference type="PROSITE" id="PS50004">
    <property type="entry name" value="C2"/>
    <property type="match status" value="4"/>
</dbReference>
<feature type="domain" description="SMP-LTD" evidence="14">
    <location>
        <begin position="236"/>
        <end position="441"/>
    </location>
</feature>
<dbReference type="Pfam" id="PF24920">
    <property type="entry name" value="C2_TCB1"/>
    <property type="match status" value="1"/>
</dbReference>
<dbReference type="SUPFAM" id="SSF49562">
    <property type="entry name" value="C2 domain (Calcium/lipid-binding domain, CaLB)"/>
    <property type="match status" value="4"/>
</dbReference>
<keyword evidence="3" id="KW-0597">Phosphoprotein</keyword>
<dbReference type="GO" id="GO:0008289">
    <property type="term" value="F:lipid binding"/>
    <property type="evidence" value="ECO:0007669"/>
    <property type="project" value="UniProtKB-KW"/>
</dbReference>
<evidence type="ECO:0000256" key="5">
    <source>
        <dbReference type="ARBA" id="ARBA00022737"/>
    </source>
</evidence>
<evidence type="ECO:0000256" key="4">
    <source>
        <dbReference type="ARBA" id="ARBA00022692"/>
    </source>
</evidence>
<keyword evidence="8" id="KW-0445">Lipid transport</keyword>
<dbReference type="GO" id="GO:0071944">
    <property type="term" value="C:cell periphery"/>
    <property type="evidence" value="ECO:0007669"/>
    <property type="project" value="UniProtKB-ARBA"/>
</dbReference>
<feature type="transmembrane region" description="Helical" evidence="12">
    <location>
        <begin position="186"/>
        <end position="209"/>
    </location>
</feature>
<keyword evidence="6" id="KW-0256">Endoplasmic reticulum</keyword>
<feature type="compositionally biased region" description="Low complexity" evidence="11">
    <location>
        <begin position="55"/>
        <end position="67"/>
    </location>
</feature>
<feature type="compositionally biased region" description="Low complexity" evidence="11">
    <location>
        <begin position="924"/>
        <end position="934"/>
    </location>
</feature>
<feature type="region of interest" description="Disordered" evidence="11">
    <location>
        <begin position="55"/>
        <end position="106"/>
    </location>
</feature>
<dbReference type="OrthoDB" id="1029639at2759"/>
<evidence type="ECO:0000259" key="14">
    <source>
        <dbReference type="PROSITE" id="PS51847"/>
    </source>
</evidence>
<dbReference type="Proteomes" id="UP000504638">
    <property type="component" value="Unplaced"/>
</dbReference>
<feature type="domain" description="C2" evidence="13">
    <location>
        <begin position="580"/>
        <end position="700"/>
    </location>
</feature>
<dbReference type="GO" id="GO:0005789">
    <property type="term" value="C:endoplasmic reticulum membrane"/>
    <property type="evidence" value="ECO:0007669"/>
    <property type="project" value="UniProtKB-SubCell"/>
</dbReference>
<dbReference type="PROSITE" id="PS51847">
    <property type="entry name" value="SMP"/>
    <property type="match status" value="1"/>
</dbReference>
<evidence type="ECO:0000256" key="7">
    <source>
        <dbReference type="ARBA" id="ARBA00022989"/>
    </source>
</evidence>
<reference evidence="17" key="2">
    <citation type="submission" date="2020-04" db="EMBL/GenBank/DDBJ databases">
        <authorList>
            <consortium name="NCBI Genome Project"/>
        </authorList>
    </citation>
    <scope>NUCLEOTIDE SEQUENCE</scope>
    <source>
        <strain evidence="17">CBS 781.70</strain>
    </source>
</reference>
<dbReference type="InterPro" id="IPR052455">
    <property type="entry name" value="Tricalbin_domain"/>
</dbReference>
<dbReference type="Pfam" id="PF00168">
    <property type="entry name" value="C2"/>
    <property type="match status" value="4"/>
</dbReference>
<evidence type="ECO:0000256" key="8">
    <source>
        <dbReference type="ARBA" id="ARBA00023055"/>
    </source>
</evidence>
<keyword evidence="16" id="KW-1185">Reference proteome</keyword>
<evidence type="ECO:0000256" key="3">
    <source>
        <dbReference type="ARBA" id="ARBA00022553"/>
    </source>
</evidence>
<dbReference type="PANTHER" id="PTHR46980:SF2">
    <property type="entry name" value="TRICALBIN-1-RELATED"/>
    <property type="match status" value="1"/>
</dbReference>
<sequence>MASTTDARASELKEQGAIEAAADPAQPVTAADAERTIVEEAKKAGSAAYQFDPDASAAEKAAQVKAEIPPGLTKERNPRASALVTDIDDGTGAEYDLPSPSRAGVVEPGSLAQAEDANGALSEEDKETWEKVGWAPRFGMPKVLGEDEDASLLDHQTMLEGKLSETLYGDWYHNTGIIIFASLTNWVVGILGGGLGWVFIILAFCGTYYRTSIRRVRRNFRDDISREMAKTKLETDTETLEWINSFLLKFWPIYAPVLCKTIVSSVDQVLSVSTPPFLEGLRMKTFTLGTKPPRLEHVKTYPRADDDIVLMDWKFSFTPNDTADMTARQINIKENPKVVLEVRVGKGVVSKGLDVIVEDMACTGLIRVKVKLQLPFPHIERVDISFLGRPEIDYVCKPIGGDIFGLDMGFIPGLQSFIMEMIHGTLAPMMYDPNVFPIEVAKMLAGTPVDQAIGVLQVTFHGAQGLKNSDKLAGTPDPYAVVSINNRAELARTKTIYENANPRWGETINVIVSSLKDSLTVPIYDYNQYRNDKELGVATFPLEKLEDDTEHENLQLEVTANGKARGVIQCDVRFFPVLGGRKLDNGTVEAPPESSTGICRFNVEQAKALDGTKSLVGALNPYAVLLLNGKEVQTSHILKRTNNPIWSDAHKELLITNRKTAKLGLVIKDDRDITVDPIVGSYQIKLDDLIDLSEKGQEWYNLSGAKTGRVKMSAQWKPVALKGALGGSGGYVTPIGVLRFHFRNAQNLPNVETLGKSDPYVRVLLSSLEKGRTVTFKNNLNPDWDEVLYVPVHTPKEKLLIEVMDSENMGRDRQLGHIELSAADYVFEDVESGEFNVYEPKSYSHTLRSGHGVPGKGTLNYSVGFYPTLHVVDPDEEEEERAKESMDGAPRPSHETGESTPKTSVENGRRSAESAATPDKRLSSLKSNGNGKNSMESDDGAIGHVVRKEPPKIRLTSDVLQQYDCGLIIFKLIDGRLAEADCHLEVLMDDNVFPAYTSSKVKNRTHTFNETGDAMVRELESSQITLRLVEEVDKKGEGKGNNVVAKLSGPTIDTLRRCLYTPTELTMSDEDGRQSKVTVSLKYLPVKMRLDPSESFNNQGELRVEVVDAADLPAADRNGYSDPFCKFVLNGKSVHKTETQKKTLHPAWNEIFTVSIKSRTAAKFEVDVYDWDFGDSADFLGKAAINLDALEPFQKQEVTLGLDGKSGVVRLRILFKPSYVMRTRQGSSTFQGTFAKPGTIVGAPIKGVGKGAVLVGGSVIKGASFIRHGFKGKKSKPAAVPDEDSTLPSTTSSIDGNGNGAATPERRANDPLPSIETTPSPYAHTRHKSSGAASYMSGIGGSPGGADMGVAHVAILAASGYPTGTNVRVHVHTVLPKAKEILKTKAQKLGADGGDVRWDGAAAEEVKLSAPADAQFKLVVKDHSTWKVDDELGEAAFFIDDQGTSEGVERSVVVGGGTVVLKTWFVAADAEEGGKHGGSLSPGKALRKGPSVLRRDRSATPA</sequence>
<dbReference type="CDD" id="cd04045">
    <property type="entry name" value="C2C_Tricalbin-like"/>
    <property type="match status" value="1"/>
</dbReference>
<dbReference type="CDD" id="cd04040">
    <property type="entry name" value="C2D_Tricalbin-like"/>
    <property type="match status" value="1"/>
</dbReference>
<evidence type="ECO:0000259" key="13">
    <source>
        <dbReference type="PROSITE" id="PS50004"/>
    </source>
</evidence>
<evidence type="ECO:0000313" key="17">
    <source>
        <dbReference type="RefSeq" id="XP_033532371.1"/>
    </source>
</evidence>
<reference evidence="17" key="3">
    <citation type="submission" date="2025-04" db="UniProtKB">
        <authorList>
            <consortium name="RefSeq"/>
        </authorList>
    </citation>
    <scope>IDENTIFICATION</scope>
    <source>
        <strain evidence="17">CBS 781.70</strain>
    </source>
</reference>
<dbReference type="InterPro" id="IPR035892">
    <property type="entry name" value="C2_domain_sf"/>
</dbReference>
<protein>
    <submittedName>
        <fullName evidence="15 17">Tricalbin</fullName>
    </submittedName>
</protein>
<feature type="region of interest" description="Disordered" evidence="11">
    <location>
        <begin position="1"/>
        <end position="32"/>
    </location>
</feature>
<evidence type="ECO:0000256" key="6">
    <source>
        <dbReference type="ARBA" id="ARBA00022824"/>
    </source>
</evidence>
<feature type="region of interest" description="Disordered" evidence="11">
    <location>
        <begin position="1273"/>
        <end position="1334"/>
    </location>
</feature>
<dbReference type="InterPro" id="IPR056910">
    <property type="entry name" value="TCB1-3_C2"/>
</dbReference>
<name>A0A6G1FYG1_9PEZI</name>
<dbReference type="RefSeq" id="XP_033532371.1">
    <property type="nucleotide sequence ID" value="XM_033676564.1"/>
</dbReference>
<comment type="subcellular location">
    <subcellularLocation>
        <location evidence="1">Endoplasmic reticulum membrane</location>
    </subcellularLocation>
</comment>
<accession>A0A6G1FYG1</accession>
<dbReference type="Pfam" id="PF25669">
    <property type="entry name" value="SMP_MUG190-like"/>
    <property type="match status" value="1"/>
</dbReference>